<sequence length="499" mass="56455">MSQQSSELGSSSHEKKRLPSTSVDLIKSKKKKHTPKEVEVLKAEHYNSVKQVLQLLKSKNSQTEASTSVTKNQKKRSSKKKTDLPDVTVPHIRLILENVSARLKDETLQDESGQLPPPLEIKKALKTKQQLIDCLTNYPQYETIMTVLQQILNNLQLKVFIENHVLSTTEKVTCNPSHVRSVCLGSRKESQLIHVANDTTNPALNAQKSGCLIVTITKVLPEAMKLVTSLPDEFHVNSLHEWSMDCMVWDKSEPLITSQNFVNANTNQLVLPSVENDLFKQNNSAACYMDVLNSSTVIQKDPLSMIFASQKDMVVPAFSTQKDLSEVVLPQSMQSQPPMQFQPSVQLSVQSQPLASSSFQKDPTNTTILSSQTDVLTPVFSSSVISHSTIPTIHEFEELKKKYERIVDINHDLQFNMKRIQRELEQEKDEQIKLQFKVDQHPERMNTVRDNLCKMYVDLGNIITCMSNTTTIIIGDEKKELASNEFVNFCKRNQFGKCV</sequence>
<accession>A0A6A5BXX7</accession>
<evidence type="ECO:0000313" key="4">
    <source>
        <dbReference type="Proteomes" id="UP000444721"/>
    </source>
</evidence>
<protein>
    <submittedName>
        <fullName evidence="3">Uncharacterized protein</fullName>
    </submittedName>
</protein>
<dbReference type="VEuPathDB" id="AmoebaDB:NF0040270"/>
<name>A0A6A5BXX7_NAEFO</name>
<feature type="coiled-coil region" evidence="1">
    <location>
        <begin position="410"/>
        <end position="437"/>
    </location>
</feature>
<keyword evidence="1" id="KW-0175">Coiled coil</keyword>
<comment type="caution">
    <text evidence="3">The sequence shown here is derived from an EMBL/GenBank/DDBJ whole genome shotgun (WGS) entry which is preliminary data.</text>
</comment>
<evidence type="ECO:0000256" key="1">
    <source>
        <dbReference type="SAM" id="Coils"/>
    </source>
</evidence>
<keyword evidence="4" id="KW-1185">Reference proteome</keyword>
<dbReference type="VEuPathDB" id="AmoebaDB:FDP41_010942"/>
<feature type="compositionally biased region" description="Polar residues" evidence="2">
    <location>
        <begin position="60"/>
        <end position="70"/>
    </location>
</feature>
<feature type="compositionally biased region" description="Low complexity" evidence="2">
    <location>
        <begin position="1"/>
        <end position="11"/>
    </location>
</feature>
<dbReference type="VEuPathDB" id="AmoebaDB:NfTy_015900"/>
<proteinExistence type="predicted"/>
<dbReference type="Proteomes" id="UP000444721">
    <property type="component" value="Unassembled WGS sequence"/>
</dbReference>
<dbReference type="GeneID" id="68118157"/>
<dbReference type="AlphaFoldDB" id="A0A6A5BXX7"/>
<feature type="region of interest" description="Disordered" evidence="2">
    <location>
        <begin position="60"/>
        <end position="83"/>
    </location>
</feature>
<reference evidence="3 4" key="1">
    <citation type="journal article" date="2019" name="Sci. Rep.">
        <title>Nanopore sequencing improves the draft genome of the human pathogenic amoeba Naegleria fowleri.</title>
        <authorList>
            <person name="Liechti N."/>
            <person name="Schurch N."/>
            <person name="Bruggmann R."/>
            <person name="Wittwer M."/>
        </authorList>
    </citation>
    <scope>NUCLEOTIDE SEQUENCE [LARGE SCALE GENOMIC DNA]</scope>
    <source>
        <strain evidence="3 4">ATCC 30894</strain>
    </source>
</reference>
<gene>
    <name evidence="3" type="ORF">FDP41_010942</name>
</gene>
<feature type="region of interest" description="Disordered" evidence="2">
    <location>
        <begin position="1"/>
        <end position="43"/>
    </location>
</feature>
<dbReference type="EMBL" id="VFQX01000007">
    <property type="protein sequence ID" value="KAF0982963.1"/>
    <property type="molecule type" value="Genomic_DNA"/>
</dbReference>
<organism evidence="3 4">
    <name type="scientific">Naegleria fowleri</name>
    <name type="common">Brain eating amoeba</name>
    <dbReference type="NCBI Taxonomy" id="5763"/>
    <lineage>
        <taxon>Eukaryota</taxon>
        <taxon>Discoba</taxon>
        <taxon>Heterolobosea</taxon>
        <taxon>Tetramitia</taxon>
        <taxon>Eutetramitia</taxon>
        <taxon>Vahlkampfiidae</taxon>
        <taxon>Naegleria</taxon>
    </lineage>
</organism>
<evidence type="ECO:0000313" key="3">
    <source>
        <dbReference type="EMBL" id="KAF0982963.1"/>
    </source>
</evidence>
<evidence type="ECO:0000256" key="2">
    <source>
        <dbReference type="SAM" id="MobiDB-lite"/>
    </source>
</evidence>
<dbReference type="RefSeq" id="XP_044567676.1">
    <property type="nucleotide sequence ID" value="XM_044701295.1"/>
</dbReference>